<evidence type="ECO:0000256" key="1">
    <source>
        <dbReference type="SAM" id="MobiDB-lite"/>
    </source>
</evidence>
<dbReference type="Proteomes" id="UP000283895">
    <property type="component" value="Unassembled WGS sequence"/>
</dbReference>
<evidence type="ECO:0008006" key="5">
    <source>
        <dbReference type="Google" id="ProtNLM"/>
    </source>
</evidence>
<evidence type="ECO:0000313" key="4">
    <source>
        <dbReference type="Proteomes" id="UP000283895"/>
    </source>
</evidence>
<dbReference type="PANTHER" id="PTHR33604">
    <property type="entry name" value="OSJNBA0004B13.7 PROTEIN"/>
    <property type="match status" value="1"/>
</dbReference>
<organism evidence="3 4">
    <name type="scientific">Cytospora schulzeri</name>
    <dbReference type="NCBI Taxonomy" id="448051"/>
    <lineage>
        <taxon>Eukaryota</taxon>
        <taxon>Fungi</taxon>
        <taxon>Dikarya</taxon>
        <taxon>Ascomycota</taxon>
        <taxon>Pezizomycotina</taxon>
        <taxon>Sordariomycetes</taxon>
        <taxon>Sordariomycetidae</taxon>
        <taxon>Diaporthales</taxon>
        <taxon>Cytosporaceae</taxon>
        <taxon>Cytospora</taxon>
    </lineage>
</organism>
<protein>
    <recommendedName>
        <fullName evidence="5">Glycosyltransferase 2</fullName>
    </recommendedName>
</protein>
<dbReference type="OrthoDB" id="5397682at2759"/>
<evidence type="ECO:0000256" key="2">
    <source>
        <dbReference type="SAM" id="Phobius"/>
    </source>
</evidence>
<name>A0A423X228_9PEZI</name>
<keyword evidence="2" id="KW-1133">Transmembrane helix</keyword>
<sequence length="670" mass="74794">MRSPLDPEVGVTKKDDDLWIKGASNRRPGSSHGWKAAPPRFPPRKTFKRIGLLLLITTAVYLFIHNIPTDLGPARSRRPVYTYPGTNSPPGGVSRPNQPNAVGQQPDGEKGTAAARRDYDGPVRFLELAQTLHGIDGTKGASAANKNVLFTASSLRSAAILLPLACEMGKELRAYVHFALMSRSEISMKELRDVNGIDDSCQIIFHDARAEFSSMSTDERFEKSIERALYHTNNYMHPQVIIVDSSEAEEPLFIRLMRQQVTKLRLASTFIELPEHAERLTWITKLDSSSLAQWNRVNVDIVVHAHAGASGSLIRLLKSLSAADYTACAVPHLTIELPEKIDPPTTQFLQSFQWPPRSASGPPSANLLTLRHRILRQGDSEEESSVRFLESFWPANPLFSHVLVLSPQVELSPNYFHYLKMSILEHRYSIRALRQAWDQRLFSISLDLPTTNLDGTEPFVPPSRLPGKVDGLVLDTPPPNSPTPFLWQAPNSNAALFMGEKWAELHGFVSQLLEAQRGLPSTPDLLAEKAVSRDYPAWMEHALRLCRARGYWNLYPSKDLAASLATVHGDLYQPPEEFEDDEPDMKHNDEDEMIVRHESLLDGLPNGELLRVNEMPLLSWDNKQVSLETLGEAAMKYAAEFRRTVGGCVMLAVPPEALAQDLFCLGDDGI</sequence>
<dbReference type="PANTHER" id="PTHR33604:SF3">
    <property type="entry name" value="OSJNBA0004B13.7 PROTEIN"/>
    <property type="match status" value="1"/>
</dbReference>
<feature type="transmembrane region" description="Helical" evidence="2">
    <location>
        <begin position="50"/>
        <end position="68"/>
    </location>
</feature>
<evidence type="ECO:0000313" key="3">
    <source>
        <dbReference type="EMBL" id="ROW09840.1"/>
    </source>
</evidence>
<dbReference type="AlphaFoldDB" id="A0A423X228"/>
<keyword evidence="2" id="KW-0812">Transmembrane</keyword>
<accession>A0A423X228</accession>
<comment type="caution">
    <text evidence="3">The sequence shown here is derived from an EMBL/GenBank/DDBJ whole genome shotgun (WGS) entry which is preliminary data.</text>
</comment>
<feature type="region of interest" description="Disordered" evidence="1">
    <location>
        <begin position="21"/>
        <end position="40"/>
    </location>
</feature>
<proteinExistence type="predicted"/>
<dbReference type="STRING" id="356882.A0A423X228"/>
<feature type="region of interest" description="Disordered" evidence="1">
    <location>
        <begin position="74"/>
        <end position="115"/>
    </location>
</feature>
<gene>
    <name evidence="3" type="ORF">VMCG_02528</name>
</gene>
<reference evidence="3 4" key="1">
    <citation type="submission" date="2015-09" db="EMBL/GenBank/DDBJ databases">
        <title>Host preference determinants of Valsa canker pathogens revealed by comparative genomics.</title>
        <authorList>
            <person name="Yin Z."/>
            <person name="Huang L."/>
        </authorList>
    </citation>
    <scope>NUCLEOTIDE SEQUENCE [LARGE SCALE GENOMIC DNA]</scope>
    <source>
        <strain evidence="3 4">03-1</strain>
    </source>
</reference>
<keyword evidence="4" id="KW-1185">Reference proteome</keyword>
<keyword evidence="2" id="KW-0472">Membrane</keyword>
<dbReference type="EMBL" id="LKEA01000004">
    <property type="protein sequence ID" value="ROW09840.1"/>
    <property type="molecule type" value="Genomic_DNA"/>
</dbReference>
<feature type="compositionally biased region" description="Polar residues" evidence="1">
    <location>
        <begin position="84"/>
        <end position="103"/>
    </location>
</feature>